<evidence type="ECO:0000313" key="2">
    <source>
        <dbReference type="Proteomes" id="UP000799118"/>
    </source>
</evidence>
<evidence type="ECO:0000313" key="1">
    <source>
        <dbReference type="EMBL" id="KAE9401464.1"/>
    </source>
</evidence>
<name>A0A6A4HX91_9AGAR</name>
<accession>A0A6A4HX91</accession>
<dbReference type="Proteomes" id="UP000799118">
    <property type="component" value="Unassembled WGS sequence"/>
</dbReference>
<keyword evidence="2" id="KW-1185">Reference proteome</keyword>
<dbReference type="EMBL" id="ML769445">
    <property type="protein sequence ID" value="KAE9401464.1"/>
    <property type="molecule type" value="Genomic_DNA"/>
</dbReference>
<reference evidence="1" key="1">
    <citation type="journal article" date="2019" name="Environ. Microbiol.">
        <title>Fungal ecological strategies reflected in gene transcription - a case study of two litter decomposers.</title>
        <authorList>
            <person name="Barbi F."/>
            <person name="Kohler A."/>
            <person name="Barry K."/>
            <person name="Baskaran P."/>
            <person name="Daum C."/>
            <person name="Fauchery L."/>
            <person name="Ihrmark K."/>
            <person name="Kuo A."/>
            <person name="LaButti K."/>
            <person name="Lipzen A."/>
            <person name="Morin E."/>
            <person name="Grigoriev I.V."/>
            <person name="Henrissat B."/>
            <person name="Lindahl B."/>
            <person name="Martin F."/>
        </authorList>
    </citation>
    <scope>NUCLEOTIDE SEQUENCE</scope>
    <source>
        <strain evidence="1">JB14</strain>
    </source>
</reference>
<gene>
    <name evidence="1" type="ORF">BT96DRAFT_918780</name>
</gene>
<proteinExistence type="predicted"/>
<organism evidence="1 2">
    <name type="scientific">Gymnopus androsaceus JB14</name>
    <dbReference type="NCBI Taxonomy" id="1447944"/>
    <lineage>
        <taxon>Eukaryota</taxon>
        <taxon>Fungi</taxon>
        <taxon>Dikarya</taxon>
        <taxon>Basidiomycota</taxon>
        <taxon>Agaricomycotina</taxon>
        <taxon>Agaricomycetes</taxon>
        <taxon>Agaricomycetidae</taxon>
        <taxon>Agaricales</taxon>
        <taxon>Marasmiineae</taxon>
        <taxon>Omphalotaceae</taxon>
        <taxon>Gymnopus</taxon>
    </lineage>
</organism>
<protein>
    <submittedName>
        <fullName evidence="1">Uncharacterized protein</fullName>
    </submittedName>
</protein>
<dbReference type="AlphaFoldDB" id="A0A6A4HX91"/>
<sequence>MSLERYVGERNLSPVEIVPKGTLLTLRQWSPYGSSNSIRTLVESTVLQRSMASIKMLNVTRSPVNPNSSTRYFLTESFVYQNF</sequence>